<gene>
    <name evidence="6" type="ORF">GRI65_08595</name>
</gene>
<accession>A0A845B2Z5</accession>
<sequence>MTGLPFAFARAVGQLSDPAILRVLARSLAVTLLVFAVLGGALWLGLYRTLVDQGVAYGAELGTVVAIAATVIGGWLLFRVVALAVLQFFADDVVHAVEARHYPAALATARSIPWQEELRNSLRSTARVLLVNLIALPFALALLVTGVGTAILFWAVNGWLLGRELQDMVWLRHSGPKNSQAESPPPPIGAGTRFALGGLVAILLTVPFLNLLAPIIGAAAATHLVHRPRKPD</sequence>
<organism evidence="6 7">
    <name type="scientific">Allopontixanthobacter sediminis</name>
    <dbReference type="NCBI Taxonomy" id="1689985"/>
    <lineage>
        <taxon>Bacteria</taxon>
        <taxon>Pseudomonadati</taxon>
        <taxon>Pseudomonadota</taxon>
        <taxon>Alphaproteobacteria</taxon>
        <taxon>Sphingomonadales</taxon>
        <taxon>Erythrobacteraceae</taxon>
        <taxon>Allopontixanthobacter</taxon>
    </lineage>
</organism>
<evidence type="ECO:0000313" key="6">
    <source>
        <dbReference type="EMBL" id="MXP44514.1"/>
    </source>
</evidence>
<dbReference type="EMBL" id="WTYL01000002">
    <property type="protein sequence ID" value="MXP44514.1"/>
    <property type="molecule type" value="Genomic_DNA"/>
</dbReference>
<evidence type="ECO:0000256" key="5">
    <source>
        <dbReference type="SAM" id="Phobius"/>
    </source>
</evidence>
<evidence type="ECO:0000313" key="7">
    <source>
        <dbReference type="Proteomes" id="UP000431922"/>
    </source>
</evidence>
<keyword evidence="7" id="KW-1185">Reference proteome</keyword>
<keyword evidence="2 5" id="KW-0812">Transmembrane</keyword>
<evidence type="ECO:0000256" key="3">
    <source>
        <dbReference type="ARBA" id="ARBA00022989"/>
    </source>
</evidence>
<reference evidence="6 7" key="1">
    <citation type="submission" date="2019-12" db="EMBL/GenBank/DDBJ databases">
        <title>Genomic-based taxomic classification of the family Erythrobacteraceae.</title>
        <authorList>
            <person name="Xu L."/>
        </authorList>
    </citation>
    <scope>NUCLEOTIDE SEQUENCE [LARGE SCALE GENOMIC DNA]</scope>
    <source>
        <strain evidence="6 7">KCTC 42453</strain>
    </source>
</reference>
<evidence type="ECO:0000256" key="1">
    <source>
        <dbReference type="ARBA" id="ARBA00004141"/>
    </source>
</evidence>
<comment type="subcellular location">
    <subcellularLocation>
        <location evidence="1">Membrane</location>
        <topology evidence="1">Multi-pass membrane protein</topology>
    </subcellularLocation>
</comment>
<protein>
    <recommendedName>
        <fullName evidence="8">CysZ protein</fullName>
    </recommendedName>
</protein>
<keyword evidence="4 5" id="KW-0472">Membrane</keyword>
<evidence type="ECO:0000256" key="4">
    <source>
        <dbReference type="ARBA" id="ARBA00023136"/>
    </source>
</evidence>
<feature type="transmembrane region" description="Helical" evidence="5">
    <location>
        <begin position="129"/>
        <end position="156"/>
    </location>
</feature>
<dbReference type="AlphaFoldDB" id="A0A845B2Z5"/>
<dbReference type="RefSeq" id="WP_160756098.1">
    <property type="nucleotide sequence ID" value="NZ_WTYL01000002.1"/>
</dbReference>
<dbReference type="Proteomes" id="UP000431922">
    <property type="component" value="Unassembled WGS sequence"/>
</dbReference>
<feature type="transmembrane region" description="Helical" evidence="5">
    <location>
        <begin position="64"/>
        <end position="90"/>
    </location>
</feature>
<evidence type="ECO:0008006" key="8">
    <source>
        <dbReference type="Google" id="ProtNLM"/>
    </source>
</evidence>
<name>A0A845B2Z5_9SPHN</name>
<dbReference type="OrthoDB" id="5421146at2"/>
<feature type="transmembrane region" description="Helical" evidence="5">
    <location>
        <begin position="194"/>
        <end position="221"/>
    </location>
</feature>
<dbReference type="InterPro" id="IPR059112">
    <property type="entry name" value="CysZ/EI24"/>
</dbReference>
<comment type="caution">
    <text evidence="6">The sequence shown here is derived from an EMBL/GenBank/DDBJ whole genome shotgun (WGS) entry which is preliminary data.</text>
</comment>
<evidence type="ECO:0000256" key="2">
    <source>
        <dbReference type="ARBA" id="ARBA00022692"/>
    </source>
</evidence>
<dbReference type="Pfam" id="PF07264">
    <property type="entry name" value="EI24"/>
    <property type="match status" value="1"/>
</dbReference>
<keyword evidence="3 5" id="KW-1133">Transmembrane helix</keyword>
<proteinExistence type="predicted"/>
<feature type="transmembrane region" description="Helical" evidence="5">
    <location>
        <begin position="23"/>
        <end position="44"/>
    </location>
</feature>